<dbReference type="Pfam" id="PF01361">
    <property type="entry name" value="Tautomerase"/>
    <property type="match status" value="1"/>
</dbReference>
<proteinExistence type="predicted"/>
<dbReference type="RefSeq" id="WP_074637171.1">
    <property type="nucleotide sequence ID" value="NZ_CP160850.1"/>
</dbReference>
<dbReference type="InterPro" id="IPR014347">
    <property type="entry name" value="Tautomerase/MIF_sf"/>
</dbReference>
<dbReference type="SUPFAM" id="SSF55331">
    <property type="entry name" value="Tautomerase/MIF"/>
    <property type="match status" value="1"/>
</dbReference>
<name>A0A1H3BQY7_9RHOB</name>
<dbReference type="Proteomes" id="UP000183076">
    <property type="component" value="Unassembled WGS sequence"/>
</dbReference>
<sequence length="188" mass="20788">MPIIEIHVLQGYDAAQKTRLCKALTNAARTVIPATPDAVTVMIKEMPATDYMRGGQHRSPAPALPDAPSMVARYLRAMEQRDIVTAHTLLGNGFTMHFPGAAPMTQLDDLLKWAAPRYRFVKKTIRSIDLAPGDGPATVVYCRGTLSGEWPDGTAFSDIRFIDRFEVTDGFITRQDVWNDIAETKAQP</sequence>
<protein>
    <submittedName>
        <fullName evidence="3">4-oxalocrotonate tautomerase family enzyme</fullName>
    </submittedName>
</protein>
<dbReference type="STRING" id="60137.SAMN04488041_10728"/>
<dbReference type="AlphaFoldDB" id="A0A1H3BQY7"/>
<dbReference type="EMBL" id="FNNB01000007">
    <property type="protein sequence ID" value="SDX43754.1"/>
    <property type="molecule type" value="Genomic_DNA"/>
</dbReference>
<dbReference type="GO" id="GO:0016853">
    <property type="term" value="F:isomerase activity"/>
    <property type="evidence" value="ECO:0007669"/>
    <property type="project" value="UniProtKB-KW"/>
</dbReference>
<dbReference type="GeneID" id="94022409"/>
<evidence type="ECO:0000313" key="3">
    <source>
        <dbReference type="EMBL" id="SDX43754.1"/>
    </source>
</evidence>
<keyword evidence="1" id="KW-0413">Isomerase</keyword>
<accession>A0A1H3BQY7</accession>
<dbReference type="SUPFAM" id="SSF54427">
    <property type="entry name" value="NTF2-like"/>
    <property type="match status" value="1"/>
</dbReference>
<gene>
    <name evidence="3" type="ORF">SAMN04488041_10728</name>
</gene>
<organism evidence="3 4">
    <name type="scientific">Sulfitobacter pontiacus</name>
    <dbReference type="NCBI Taxonomy" id="60137"/>
    <lineage>
        <taxon>Bacteria</taxon>
        <taxon>Pseudomonadati</taxon>
        <taxon>Pseudomonadota</taxon>
        <taxon>Alphaproteobacteria</taxon>
        <taxon>Rhodobacterales</taxon>
        <taxon>Roseobacteraceae</taxon>
        <taxon>Sulfitobacter</taxon>
    </lineage>
</organism>
<evidence type="ECO:0000256" key="1">
    <source>
        <dbReference type="ARBA" id="ARBA00023235"/>
    </source>
</evidence>
<dbReference type="InterPro" id="IPR032710">
    <property type="entry name" value="NTF2-like_dom_sf"/>
</dbReference>
<dbReference type="Gene3D" id="3.30.429.10">
    <property type="entry name" value="Macrophage Migration Inhibitory Factor"/>
    <property type="match status" value="1"/>
</dbReference>
<evidence type="ECO:0000313" key="4">
    <source>
        <dbReference type="Proteomes" id="UP000183076"/>
    </source>
</evidence>
<feature type="domain" description="4-oxalocrotonate tautomerase-like" evidence="2">
    <location>
        <begin position="2"/>
        <end position="56"/>
    </location>
</feature>
<dbReference type="Gene3D" id="3.10.450.50">
    <property type="match status" value="1"/>
</dbReference>
<reference evidence="4" key="1">
    <citation type="submission" date="2016-10" db="EMBL/GenBank/DDBJ databases">
        <authorList>
            <person name="Varghese N."/>
            <person name="Submissions S."/>
        </authorList>
    </citation>
    <scope>NUCLEOTIDE SEQUENCE [LARGE SCALE GENOMIC DNA]</scope>
    <source>
        <strain evidence="4">DSM 10014</strain>
    </source>
</reference>
<evidence type="ECO:0000259" key="2">
    <source>
        <dbReference type="Pfam" id="PF01361"/>
    </source>
</evidence>
<dbReference type="InterPro" id="IPR004370">
    <property type="entry name" value="4-OT-like_dom"/>
</dbReference>